<name>A0A0X3WKL3_STRVO</name>
<comment type="caution">
    <text evidence="2">The sequence shown here is derived from an EMBL/GenBank/DDBJ whole genome shotgun (WGS) entry which is preliminary data.</text>
</comment>
<dbReference type="Gene3D" id="3.90.180.10">
    <property type="entry name" value="Medium-chain alcohol dehydrogenases, catalytic domain"/>
    <property type="match status" value="1"/>
</dbReference>
<dbReference type="Proteomes" id="UP000053413">
    <property type="component" value="Unassembled WGS sequence"/>
</dbReference>
<dbReference type="RefSeq" id="WP_059145149.1">
    <property type="nucleotide sequence ID" value="NZ_LLZJ01000244.1"/>
</dbReference>
<reference evidence="3" key="1">
    <citation type="submission" date="2015-10" db="EMBL/GenBank/DDBJ databases">
        <authorList>
            <person name="Ju K.-S."/>
            <person name="Doroghazi J.R."/>
            <person name="Metcalf W.W."/>
        </authorList>
    </citation>
    <scope>NUCLEOTIDE SEQUENCE [LARGE SCALE GENOMIC DNA]</scope>
    <source>
        <strain evidence="3">NRRL F-8817</strain>
    </source>
</reference>
<dbReference type="EMBL" id="LLZJ01000244">
    <property type="protein sequence ID" value="KUL57202.1"/>
    <property type="molecule type" value="Genomic_DNA"/>
</dbReference>
<protein>
    <submittedName>
        <fullName evidence="2">Uncharacterized protein</fullName>
    </submittedName>
</protein>
<evidence type="ECO:0000313" key="2">
    <source>
        <dbReference type="EMBL" id="KUL57202.1"/>
    </source>
</evidence>
<gene>
    <name evidence="2" type="ORF">ADL28_20200</name>
</gene>
<feature type="region of interest" description="Disordered" evidence="1">
    <location>
        <begin position="1"/>
        <end position="28"/>
    </location>
</feature>
<evidence type="ECO:0000256" key="1">
    <source>
        <dbReference type="SAM" id="MobiDB-lite"/>
    </source>
</evidence>
<proteinExistence type="predicted"/>
<dbReference type="Gene3D" id="3.40.50.720">
    <property type="entry name" value="NAD(P)-binding Rossmann-like Domain"/>
    <property type="match status" value="1"/>
</dbReference>
<evidence type="ECO:0000313" key="3">
    <source>
        <dbReference type="Proteomes" id="UP000053413"/>
    </source>
</evidence>
<sequence length="105" mass="11124">MNMTSQYRGAAPTPGWFSGAGSRGTRPAPTGISTLALIARGVTLRGISAMDHRDAMPAYLREFGRAPREGALVYPYTRLTGIGQAPRALCELVAGRHLGAVLVEL</sequence>
<dbReference type="AlphaFoldDB" id="A0A0X3WKL3"/>
<accession>A0A0X3WKL3</accession>
<organism evidence="2 3">
    <name type="scientific">Streptomyces violaceusniger</name>
    <dbReference type="NCBI Taxonomy" id="68280"/>
    <lineage>
        <taxon>Bacteria</taxon>
        <taxon>Bacillati</taxon>
        <taxon>Actinomycetota</taxon>
        <taxon>Actinomycetes</taxon>
        <taxon>Kitasatosporales</taxon>
        <taxon>Streptomycetaceae</taxon>
        <taxon>Streptomyces</taxon>
        <taxon>Streptomyces violaceusniger group</taxon>
    </lineage>
</organism>